<sequence length="186" mass="22184">MWPLLFTVSLSLIHSLAAGHTDNFILVKHLADEAHVQLDLTGKQSYAIYEQHYRKNLFQMSLPYNYHMRLINGHVECENNSTCDFVGYAFDIRKVHSEWSALTGAKNLPVFRGEPWMYNRYYDRKLKNYVKLPQSNHYVWAGPTKDLTHQQIHEIGEEWCRNYPTYNFFCNNCHHFVYDLYKEIKQ</sequence>
<organism evidence="2 3">
    <name type="scientific">Pyricularia oryzae</name>
    <name type="common">Rice blast fungus</name>
    <name type="synonym">Magnaporthe oryzae</name>
    <dbReference type="NCBI Taxonomy" id="318829"/>
    <lineage>
        <taxon>Eukaryota</taxon>
        <taxon>Fungi</taxon>
        <taxon>Dikarya</taxon>
        <taxon>Ascomycota</taxon>
        <taxon>Pezizomycotina</taxon>
        <taxon>Sordariomycetes</taxon>
        <taxon>Sordariomycetidae</taxon>
        <taxon>Magnaporthales</taxon>
        <taxon>Pyriculariaceae</taxon>
        <taxon>Pyricularia</taxon>
    </lineage>
</organism>
<protein>
    <recommendedName>
        <fullName evidence="4">PPPDE domain-containing protein</fullName>
    </recommendedName>
</protein>
<name>A0A4P7ND41_PYROR</name>
<dbReference type="AlphaFoldDB" id="A0A4P7ND41"/>
<proteinExistence type="predicted"/>
<evidence type="ECO:0000256" key="1">
    <source>
        <dbReference type="SAM" id="SignalP"/>
    </source>
</evidence>
<accession>A0A4P7ND41</accession>
<feature type="signal peptide" evidence="1">
    <location>
        <begin position="1"/>
        <end position="18"/>
    </location>
</feature>
<keyword evidence="1" id="KW-0732">Signal</keyword>
<evidence type="ECO:0000313" key="3">
    <source>
        <dbReference type="Proteomes" id="UP000294847"/>
    </source>
</evidence>
<gene>
    <name evidence="2" type="ORF">PoMZ_04960</name>
</gene>
<evidence type="ECO:0000313" key="2">
    <source>
        <dbReference type="EMBL" id="QBZ59991.1"/>
    </source>
</evidence>
<reference evidence="2 3" key="1">
    <citation type="journal article" date="2019" name="Mol. Biol. Evol.">
        <title>Blast fungal genomes show frequent chromosomal changes, gene gains and losses, and effector gene turnover.</title>
        <authorList>
            <person name="Gomez Luciano L.B."/>
            <person name="Jason Tsai I."/>
            <person name="Chuma I."/>
            <person name="Tosa Y."/>
            <person name="Chen Y.H."/>
            <person name="Li J.Y."/>
            <person name="Li M.Y."/>
            <person name="Jade Lu M.Y."/>
            <person name="Nakayashiki H."/>
            <person name="Li W.H."/>
        </authorList>
    </citation>
    <scope>NUCLEOTIDE SEQUENCE [LARGE SCALE GENOMIC DNA]</scope>
    <source>
        <strain evidence="2">MZ5-1-6</strain>
    </source>
</reference>
<feature type="chain" id="PRO_5020324180" description="PPPDE domain-containing protein" evidence="1">
    <location>
        <begin position="19"/>
        <end position="186"/>
    </location>
</feature>
<dbReference type="Proteomes" id="UP000294847">
    <property type="component" value="Chromosome 3"/>
</dbReference>
<dbReference type="EMBL" id="CP034206">
    <property type="protein sequence ID" value="QBZ59991.1"/>
    <property type="molecule type" value="Genomic_DNA"/>
</dbReference>
<evidence type="ECO:0008006" key="4">
    <source>
        <dbReference type="Google" id="ProtNLM"/>
    </source>
</evidence>